<feature type="transmembrane region" description="Helical" evidence="6">
    <location>
        <begin position="387"/>
        <end position="410"/>
    </location>
</feature>
<feature type="transmembrane region" description="Helical" evidence="6">
    <location>
        <begin position="292"/>
        <end position="319"/>
    </location>
</feature>
<sequence>MWKTTFRSFWRRKTLTLLNISGLALGIAAALAIYLVITHELSFDAYHTKADRIYRMLTTDRSADGTRDVKASVPLPEPDALRREMPQIETVAPLWQLNDVQFTVGSDKKFRMSQDDGAFFAGPELFRLFDYTWLAGQPEAALKDPGTMAVSRSVAEKWFGHWEDAVGKTVLVGESHRPFKVTGVLDDPPANTDLPLHVVLSYEDFHSRNLDQMSDDKWGGLTSSSECYVLLRADQDPAGMPARLKAFGDRHFKAVNQSSGGHSAVEWQPLREVHFDEKAGNFGPGGHSRRDLWAMALIGVFLLGVACINFINLSTAYAVNRSREVGIRKVLGSSRYQFLTQFFRETAFLVLVALILACILTELSLPALRNLEQKPGLSFNWWKHPSILVFLALTGMTVTLLSGAYPGFVLSRFDPVEVIKNKINTQKVGGLSLRRTLVVLQFITAQLLIIGTLVVVRQMQFMREQPLGFSKDAIAMVNIPTTDSARARYRVLKDDILQIPGVRQASICDRPPVINGGWFTSVRLKGETKARDWSLGMRFGDVDYLQTFGMHLLAGRYPDNSDTLKEITLNETAVRLLGFKNAEEALGRTVTFGDGTPGRYYPIVGVVKEFHDRPIKDSIDAVMVAPLANRYGLVAVSLDPRHVQESLNKIKTAFETIYPDQAYTYQFLDEDIKGYYVAQDAAAHLFQVFSILAIIISCLGLYGLVSFMAVQKTKEVGIRKVLGASVQSIVYLFSREFTLLIGLAFVVAAPLGYYFMGRWLEAFYYRAPIGWSVFALAIVLSIVIAWATVGYRAIRAALADPVKALKYE</sequence>
<keyword evidence="10" id="KW-1185">Reference proteome</keyword>
<name>A0A4R8DQW8_9BACT</name>
<feature type="transmembrane region" description="Helical" evidence="6">
    <location>
        <begin position="437"/>
        <end position="456"/>
    </location>
</feature>
<dbReference type="RefSeq" id="WP_133990653.1">
    <property type="nucleotide sequence ID" value="NZ_SODV01000001.1"/>
</dbReference>
<keyword evidence="5 6" id="KW-0472">Membrane</keyword>
<evidence type="ECO:0000256" key="3">
    <source>
        <dbReference type="ARBA" id="ARBA00022692"/>
    </source>
</evidence>
<feature type="domain" description="MacB-like periplasmic core" evidence="8">
    <location>
        <begin position="449"/>
        <end position="640"/>
    </location>
</feature>
<keyword evidence="2" id="KW-1003">Cell membrane</keyword>
<feature type="domain" description="ABC3 transporter permease C-terminal" evidence="7">
    <location>
        <begin position="297"/>
        <end position="414"/>
    </location>
</feature>
<dbReference type="Pfam" id="PF02687">
    <property type="entry name" value="FtsX"/>
    <property type="match status" value="2"/>
</dbReference>
<feature type="transmembrane region" description="Helical" evidence="6">
    <location>
        <begin position="768"/>
        <end position="789"/>
    </location>
</feature>
<dbReference type="InterPro" id="IPR025857">
    <property type="entry name" value="MacB_PCD"/>
</dbReference>
<comment type="caution">
    <text evidence="9">The sequence shown here is derived from an EMBL/GenBank/DDBJ whole genome shotgun (WGS) entry which is preliminary data.</text>
</comment>
<dbReference type="EMBL" id="SODV01000001">
    <property type="protein sequence ID" value="TDW99716.1"/>
    <property type="molecule type" value="Genomic_DNA"/>
</dbReference>
<protein>
    <submittedName>
        <fullName evidence="9">Putative permease</fullName>
    </submittedName>
</protein>
<evidence type="ECO:0000313" key="10">
    <source>
        <dbReference type="Proteomes" id="UP000294498"/>
    </source>
</evidence>
<evidence type="ECO:0000259" key="8">
    <source>
        <dbReference type="Pfam" id="PF12704"/>
    </source>
</evidence>
<dbReference type="InterPro" id="IPR003838">
    <property type="entry name" value="ABC3_permease_C"/>
</dbReference>
<reference evidence="9 10" key="1">
    <citation type="submission" date="2019-03" db="EMBL/GenBank/DDBJ databases">
        <title>Genomic Encyclopedia of Type Strains, Phase IV (KMG-IV): sequencing the most valuable type-strain genomes for metagenomic binning, comparative biology and taxonomic classification.</title>
        <authorList>
            <person name="Goeker M."/>
        </authorList>
    </citation>
    <scope>NUCLEOTIDE SEQUENCE [LARGE SCALE GENOMIC DNA]</scope>
    <source>
        <strain evidence="9 10">DSM 100059</strain>
    </source>
</reference>
<evidence type="ECO:0000313" key="9">
    <source>
        <dbReference type="EMBL" id="TDW99716.1"/>
    </source>
</evidence>
<evidence type="ECO:0000256" key="1">
    <source>
        <dbReference type="ARBA" id="ARBA00004651"/>
    </source>
</evidence>
<organism evidence="9 10">
    <name type="scientific">Dinghuibacter silviterrae</name>
    <dbReference type="NCBI Taxonomy" id="1539049"/>
    <lineage>
        <taxon>Bacteria</taxon>
        <taxon>Pseudomonadati</taxon>
        <taxon>Bacteroidota</taxon>
        <taxon>Chitinophagia</taxon>
        <taxon>Chitinophagales</taxon>
        <taxon>Chitinophagaceae</taxon>
        <taxon>Dinghuibacter</taxon>
    </lineage>
</organism>
<accession>A0A4R8DQW8</accession>
<proteinExistence type="predicted"/>
<dbReference type="Proteomes" id="UP000294498">
    <property type="component" value="Unassembled WGS sequence"/>
</dbReference>
<evidence type="ECO:0000259" key="7">
    <source>
        <dbReference type="Pfam" id="PF02687"/>
    </source>
</evidence>
<evidence type="ECO:0000256" key="4">
    <source>
        <dbReference type="ARBA" id="ARBA00022989"/>
    </source>
</evidence>
<feature type="transmembrane region" description="Helical" evidence="6">
    <location>
        <begin position="347"/>
        <end position="367"/>
    </location>
</feature>
<keyword evidence="3 6" id="KW-0812">Transmembrane</keyword>
<dbReference type="GO" id="GO:0022857">
    <property type="term" value="F:transmembrane transporter activity"/>
    <property type="evidence" value="ECO:0007669"/>
    <property type="project" value="TreeGrafter"/>
</dbReference>
<dbReference type="Pfam" id="PF12704">
    <property type="entry name" value="MacB_PCD"/>
    <property type="match status" value="2"/>
</dbReference>
<feature type="transmembrane region" description="Helical" evidence="6">
    <location>
        <begin position="737"/>
        <end position="756"/>
    </location>
</feature>
<feature type="domain" description="ABC3 transporter permease C-terminal" evidence="7">
    <location>
        <begin position="688"/>
        <end position="796"/>
    </location>
</feature>
<dbReference type="OrthoDB" id="1451596at2"/>
<gene>
    <name evidence="9" type="ORF">EDB95_0726</name>
</gene>
<dbReference type="PANTHER" id="PTHR30572:SF18">
    <property type="entry name" value="ABC-TYPE MACROLIDE FAMILY EXPORT SYSTEM PERMEASE COMPONENT 2"/>
    <property type="match status" value="1"/>
</dbReference>
<evidence type="ECO:0000256" key="6">
    <source>
        <dbReference type="SAM" id="Phobius"/>
    </source>
</evidence>
<dbReference type="GO" id="GO:0005886">
    <property type="term" value="C:plasma membrane"/>
    <property type="evidence" value="ECO:0007669"/>
    <property type="project" value="UniProtKB-SubCell"/>
</dbReference>
<keyword evidence="4 6" id="KW-1133">Transmembrane helix</keyword>
<dbReference type="PANTHER" id="PTHR30572">
    <property type="entry name" value="MEMBRANE COMPONENT OF TRANSPORTER-RELATED"/>
    <property type="match status" value="1"/>
</dbReference>
<dbReference type="InterPro" id="IPR050250">
    <property type="entry name" value="Macrolide_Exporter_MacB"/>
</dbReference>
<evidence type="ECO:0000256" key="2">
    <source>
        <dbReference type="ARBA" id="ARBA00022475"/>
    </source>
</evidence>
<feature type="transmembrane region" description="Helical" evidence="6">
    <location>
        <begin position="685"/>
        <end position="710"/>
    </location>
</feature>
<evidence type="ECO:0000256" key="5">
    <source>
        <dbReference type="ARBA" id="ARBA00023136"/>
    </source>
</evidence>
<comment type="subcellular location">
    <subcellularLocation>
        <location evidence="1">Cell membrane</location>
        <topology evidence="1">Multi-pass membrane protein</topology>
    </subcellularLocation>
</comment>
<feature type="domain" description="MacB-like periplasmic core" evidence="8">
    <location>
        <begin position="16"/>
        <end position="244"/>
    </location>
</feature>
<dbReference type="AlphaFoldDB" id="A0A4R8DQW8"/>